<dbReference type="SUPFAM" id="SSF55781">
    <property type="entry name" value="GAF domain-like"/>
    <property type="match status" value="1"/>
</dbReference>
<dbReference type="SMART" id="SM00065">
    <property type="entry name" value="GAF"/>
    <property type="match status" value="1"/>
</dbReference>
<evidence type="ECO:0000259" key="1">
    <source>
        <dbReference type="SMART" id="SM00065"/>
    </source>
</evidence>
<sequence length="452" mass="47972">MTVGHLPEACFEGVIPSLVATVGPDGLPNIAYLSQVLRLDDRQVGLSNQFFGKTAVNLQANPRAALLVVDGMTGAQFELAAVFDARLDHGPLFDGLKAQLDADFAVFGLNEIMRLRAVDVFTVQGVRPIPGPVLPRAAPRPVPNLAAVAQVAERIASVTEVEQILDATLEGTCGVLGCGAAILFIADAQSESLAALASHGYAQSGVGAEVGPQPGLIRIAAATRCAVRLNDLSRSKRMVGAVRAACAPGDDAIPLPALPEAQSQIAIPLIWHNSLIGVLFAESRQRLAFSAEAVGAAKIIAFQVAAALSAADQPGEAEALAEPQLAAAEHAQPGAPVILTHHSHDDSVFLNGHYVTRGVAGRLLIVMAQELLRSGRTEFTNMELRRMQDLKLPDFKDNLETRLLLLRRRLDEREMPLRLRRVGRGRVRLEATTGIRLASADAGAFRGAETGR</sequence>
<dbReference type="InterPro" id="IPR011576">
    <property type="entry name" value="Pyridox_Oxase_N"/>
</dbReference>
<accession>A0A1H7Z4T2</accession>
<dbReference type="AlphaFoldDB" id="A0A1H7Z4T2"/>
<feature type="domain" description="GAF" evidence="1">
    <location>
        <begin position="160"/>
        <end position="318"/>
    </location>
</feature>
<dbReference type="OrthoDB" id="329702at2"/>
<dbReference type="RefSeq" id="WP_091295986.1">
    <property type="nucleotide sequence ID" value="NZ_FOCE01000001.1"/>
</dbReference>
<dbReference type="EMBL" id="FOCE01000001">
    <property type="protein sequence ID" value="SEM52558.1"/>
    <property type="molecule type" value="Genomic_DNA"/>
</dbReference>
<dbReference type="PANTHER" id="PTHR40660">
    <property type="entry name" value="5'-PHOSPHATE OXIDASE PUTATIVE DOMAIN-CONTAINING PROTEIN-RELATED"/>
    <property type="match status" value="1"/>
</dbReference>
<dbReference type="Gene3D" id="2.30.110.10">
    <property type="entry name" value="Electron Transport, Fmn-binding Protein, Chain A"/>
    <property type="match status" value="1"/>
</dbReference>
<keyword evidence="3" id="KW-1185">Reference proteome</keyword>
<reference evidence="2 3" key="1">
    <citation type="submission" date="2016-10" db="EMBL/GenBank/DDBJ databases">
        <authorList>
            <person name="de Groot N.N."/>
        </authorList>
    </citation>
    <scope>NUCLEOTIDE SEQUENCE [LARGE SCALE GENOMIC DNA]</scope>
    <source>
        <strain evidence="2 3">DSM 3857</strain>
    </source>
</reference>
<name>A0A1H7Z4T2_9RHOB</name>
<organism evidence="2 3">
    <name type="scientific">Gemmobacter aquatilis</name>
    <dbReference type="NCBI Taxonomy" id="933059"/>
    <lineage>
        <taxon>Bacteria</taxon>
        <taxon>Pseudomonadati</taxon>
        <taxon>Pseudomonadota</taxon>
        <taxon>Alphaproteobacteria</taxon>
        <taxon>Rhodobacterales</taxon>
        <taxon>Paracoccaceae</taxon>
        <taxon>Gemmobacter</taxon>
    </lineage>
</organism>
<dbReference type="Pfam" id="PF13185">
    <property type="entry name" value="GAF_2"/>
    <property type="match status" value="1"/>
</dbReference>
<dbReference type="Gene3D" id="3.30.450.40">
    <property type="match status" value="1"/>
</dbReference>
<dbReference type="Pfam" id="PF01243">
    <property type="entry name" value="PNPOx_N"/>
    <property type="match status" value="1"/>
</dbReference>
<dbReference type="InterPro" id="IPR029016">
    <property type="entry name" value="GAF-like_dom_sf"/>
</dbReference>
<dbReference type="SUPFAM" id="SSF50475">
    <property type="entry name" value="FMN-binding split barrel"/>
    <property type="match status" value="1"/>
</dbReference>
<proteinExistence type="predicted"/>
<dbReference type="InterPro" id="IPR003018">
    <property type="entry name" value="GAF"/>
</dbReference>
<gene>
    <name evidence="2" type="ORF">SAMN04488103_101386</name>
</gene>
<dbReference type="PANTHER" id="PTHR40660:SF1">
    <property type="entry name" value="5'-PHOSPHATE OXIDASE PUTATIVE DOMAIN-CONTAINING PROTEIN-RELATED"/>
    <property type="match status" value="1"/>
</dbReference>
<evidence type="ECO:0000313" key="3">
    <source>
        <dbReference type="Proteomes" id="UP000198761"/>
    </source>
</evidence>
<dbReference type="Proteomes" id="UP000198761">
    <property type="component" value="Unassembled WGS sequence"/>
</dbReference>
<evidence type="ECO:0000313" key="2">
    <source>
        <dbReference type="EMBL" id="SEM52558.1"/>
    </source>
</evidence>
<protein>
    <submittedName>
        <fullName evidence="2">Adenylate cyclase</fullName>
    </submittedName>
</protein>
<dbReference type="InterPro" id="IPR012349">
    <property type="entry name" value="Split_barrel_FMN-bd"/>
</dbReference>
<dbReference type="STRING" id="933059.SAMN04488103_101386"/>